<evidence type="ECO:0000313" key="1">
    <source>
        <dbReference type="EMBL" id="PNR60059.1"/>
    </source>
</evidence>
<dbReference type="Proteomes" id="UP000006727">
    <property type="component" value="Chromosome 2"/>
</dbReference>
<keyword evidence="3" id="KW-1185">Reference proteome</keyword>
<protein>
    <submittedName>
        <fullName evidence="1 2">Uncharacterized protein</fullName>
    </submittedName>
</protein>
<evidence type="ECO:0000313" key="2">
    <source>
        <dbReference type="EnsemblPlants" id="Pp3c2_17820V3.1"/>
    </source>
</evidence>
<reference evidence="1 3" key="1">
    <citation type="journal article" date="2008" name="Science">
        <title>The Physcomitrella genome reveals evolutionary insights into the conquest of land by plants.</title>
        <authorList>
            <person name="Rensing S."/>
            <person name="Lang D."/>
            <person name="Zimmer A."/>
            <person name="Terry A."/>
            <person name="Salamov A."/>
            <person name="Shapiro H."/>
            <person name="Nishiyama T."/>
            <person name="Perroud P.-F."/>
            <person name="Lindquist E."/>
            <person name="Kamisugi Y."/>
            <person name="Tanahashi T."/>
            <person name="Sakakibara K."/>
            <person name="Fujita T."/>
            <person name="Oishi K."/>
            <person name="Shin-I T."/>
            <person name="Kuroki Y."/>
            <person name="Toyoda A."/>
            <person name="Suzuki Y."/>
            <person name="Hashimoto A."/>
            <person name="Yamaguchi K."/>
            <person name="Sugano A."/>
            <person name="Kohara Y."/>
            <person name="Fujiyama A."/>
            <person name="Anterola A."/>
            <person name="Aoki S."/>
            <person name="Ashton N."/>
            <person name="Barbazuk W.B."/>
            <person name="Barker E."/>
            <person name="Bennetzen J."/>
            <person name="Bezanilla M."/>
            <person name="Blankenship R."/>
            <person name="Cho S.H."/>
            <person name="Dutcher S."/>
            <person name="Estelle M."/>
            <person name="Fawcett J.A."/>
            <person name="Gundlach H."/>
            <person name="Hanada K."/>
            <person name="Heyl A."/>
            <person name="Hicks K.A."/>
            <person name="Hugh J."/>
            <person name="Lohr M."/>
            <person name="Mayer K."/>
            <person name="Melkozernov A."/>
            <person name="Murata T."/>
            <person name="Nelson D."/>
            <person name="Pils B."/>
            <person name="Prigge M."/>
            <person name="Reiss B."/>
            <person name="Renner T."/>
            <person name="Rombauts S."/>
            <person name="Rushton P."/>
            <person name="Sanderfoot A."/>
            <person name="Schween G."/>
            <person name="Shiu S.-H."/>
            <person name="Stueber K."/>
            <person name="Theodoulou F.L."/>
            <person name="Tu H."/>
            <person name="Van de Peer Y."/>
            <person name="Verrier P.J."/>
            <person name="Waters E."/>
            <person name="Wood A."/>
            <person name="Yang L."/>
            <person name="Cove D."/>
            <person name="Cuming A."/>
            <person name="Hasebe M."/>
            <person name="Lucas S."/>
            <person name="Mishler D.B."/>
            <person name="Reski R."/>
            <person name="Grigoriev I."/>
            <person name="Quatrano R.S."/>
            <person name="Boore J.L."/>
        </authorList>
    </citation>
    <scope>NUCLEOTIDE SEQUENCE [LARGE SCALE GENOMIC DNA]</scope>
    <source>
        <strain evidence="2 3">cv. Gransden 2004</strain>
    </source>
</reference>
<reference evidence="1 3" key="2">
    <citation type="journal article" date="2018" name="Plant J.">
        <title>The Physcomitrella patens chromosome-scale assembly reveals moss genome structure and evolution.</title>
        <authorList>
            <person name="Lang D."/>
            <person name="Ullrich K.K."/>
            <person name="Murat F."/>
            <person name="Fuchs J."/>
            <person name="Jenkins J."/>
            <person name="Haas F.B."/>
            <person name="Piednoel M."/>
            <person name="Gundlach H."/>
            <person name="Van Bel M."/>
            <person name="Meyberg R."/>
            <person name="Vives C."/>
            <person name="Morata J."/>
            <person name="Symeonidi A."/>
            <person name="Hiss M."/>
            <person name="Muchero W."/>
            <person name="Kamisugi Y."/>
            <person name="Saleh O."/>
            <person name="Blanc G."/>
            <person name="Decker E.L."/>
            <person name="van Gessel N."/>
            <person name="Grimwood J."/>
            <person name="Hayes R.D."/>
            <person name="Graham S.W."/>
            <person name="Gunter L.E."/>
            <person name="McDaniel S.F."/>
            <person name="Hoernstein S.N.W."/>
            <person name="Larsson A."/>
            <person name="Li F.W."/>
            <person name="Perroud P.F."/>
            <person name="Phillips J."/>
            <person name="Ranjan P."/>
            <person name="Rokshar D.S."/>
            <person name="Rothfels C.J."/>
            <person name="Schneider L."/>
            <person name="Shu S."/>
            <person name="Stevenson D.W."/>
            <person name="Thummler F."/>
            <person name="Tillich M."/>
            <person name="Villarreal Aguilar J.C."/>
            <person name="Widiez T."/>
            <person name="Wong G.K."/>
            <person name="Wymore A."/>
            <person name="Zhang Y."/>
            <person name="Zimmer A.D."/>
            <person name="Quatrano R.S."/>
            <person name="Mayer K.F.X."/>
            <person name="Goodstein D."/>
            <person name="Casacuberta J.M."/>
            <person name="Vandepoele K."/>
            <person name="Reski R."/>
            <person name="Cuming A.C."/>
            <person name="Tuskan G.A."/>
            <person name="Maumus F."/>
            <person name="Salse J."/>
            <person name="Schmutz J."/>
            <person name="Rensing S.A."/>
        </authorList>
    </citation>
    <scope>NUCLEOTIDE SEQUENCE [LARGE SCALE GENOMIC DNA]</scope>
    <source>
        <strain evidence="2 3">cv. Gransden 2004</strain>
    </source>
</reference>
<dbReference type="EMBL" id="ABEU02000002">
    <property type="protein sequence ID" value="PNR60059.1"/>
    <property type="molecule type" value="Genomic_DNA"/>
</dbReference>
<dbReference type="Gramene" id="Pp3c2_17820V3.1">
    <property type="protein sequence ID" value="Pp3c2_17820V3.1"/>
    <property type="gene ID" value="Pp3c2_17820"/>
</dbReference>
<dbReference type="AlphaFoldDB" id="A0A2K1L1Z9"/>
<reference evidence="2" key="3">
    <citation type="submission" date="2020-12" db="UniProtKB">
        <authorList>
            <consortium name="EnsemblPlants"/>
        </authorList>
    </citation>
    <scope>IDENTIFICATION</scope>
</reference>
<organism evidence="1">
    <name type="scientific">Physcomitrium patens</name>
    <name type="common">Spreading-leaved earth moss</name>
    <name type="synonym">Physcomitrella patens</name>
    <dbReference type="NCBI Taxonomy" id="3218"/>
    <lineage>
        <taxon>Eukaryota</taxon>
        <taxon>Viridiplantae</taxon>
        <taxon>Streptophyta</taxon>
        <taxon>Embryophyta</taxon>
        <taxon>Bryophyta</taxon>
        <taxon>Bryophytina</taxon>
        <taxon>Bryopsida</taxon>
        <taxon>Funariidae</taxon>
        <taxon>Funariales</taxon>
        <taxon>Funariaceae</taxon>
        <taxon>Physcomitrium</taxon>
    </lineage>
</organism>
<proteinExistence type="predicted"/>
<sequence>MANVFEQVKEAKKLSSTSNKCVILVVGSSRHTTLIVRGLKNDEDIKNNYVIVETELPSAYDSALDAARAWISKNCLRKLDGCDIKVVWVIDEGYPDHFIVHEILRAAFETHKKSVPTVIMDSNGKGLINEPSVFARTTAKSDNLSECARCCASAIKDMASLTITVEKITPHSERLRVWNSEKIILFGRTGSEKKIYLLKTQIFLRKHLKDVEALFVLIFFLKMMIRS</sequence>
<gene>
    <name evidence="1" type="ORF">PHYPA_002852</name>
</gene>
<evidence type="ECO:0000313" key="3">
    <source>
        <dbReference type="Proteomes" id="UP000006727"/>
    </source>
</evidence>
<name>A0A2K1L1Z9_PHYPA</name>
<accession>A0A2K1L1Z9</accession>
<dbReference type="PaxDb" id="3218-PP1S281_94V6.1"/>
<dbReference type="InParanoid" id="A0A2K1L1Z9"/>
<dbReference type="EnsemblPlants" id="Pp3c2_17820V3.1">
    <property type="protein sequence ID" value="Pp3c2_17820V3.1"/>
    <property type="gene ID" value="Pp3c2_17820"/>
</dbReference>